<comment type="caution">
    <text evidence="3">The sequence shown here is derived from an EMBL/GenBank/DDBJ whole genome shotgun (WGS) entry which is preliminary data.</text>
</comment>
<dbReference type="GeneID" id="78275778"/>
<dbReference type="SUPFAM" id="SSF54909">
    <property type="entry name" value="Dimeric alpha+beta barrel"/>
    <property type="match status" value="1"/>
</dbReference>
<dbReference type="Gene3D" id="3.30.70.920">
    <property type="match status" value="1"/>
</dbReference>
<evidence type="ECO:0000256" key="1">
    <source>
        <dbReference type="SAM" id="Coils"/>
    </source>
</evidence>
<proteinExistence type="predicted"/>
<feature type="coiled-coil region" evidence="1">
    <location>
        <begin position="7"/>
        <end position="42"/>
    </location>
</feature>
<dbReference type="Pfam" id="PF01037">
    <property type="entry name" value="AsnC_trans_reg"/>
    <property type="match status" value="1"/>
</dbReference>
<dbReference type="PANTHER" id="PTHR30154:SF34">
    <property type="entry name" value="TRANSCRIPTIONAL REGULATOR AZLB"/>
    <property type="match status" value="1"/>
</dbReference>
<feature type="domain" description="Transcription regulator AsnC/Lrp ligand binding" evidence="2">
    <location>
        <begin position="67"/>
        <end position="141"/>
    </location>
</feature>
<dbReference type="Proteomes" id="UP000186705">
    <property type="component" value="Unassembled WGS sequence"/>
</dbReference>
<dbReference type="InterPro" id="IPR036390">
    <property type="entry name" value="WH_DNA-bd_sf"/>
</dbReference>
<evidence type="ECO:0000313" key="3">
    <source>
        <dbReference type="EMBL" id="OLU45983.1"/>
    </source>
</evidence>
<reference evidence="3 4" key="1">
    <citation type="submission" date="2016-11" db="EMBL/GenBank/DDBJ databases">
        <title>Description of two novel members of the family Erysipelotrichaceae: Ileibacterium lipovorans gen. nov., sp. nov. and Dubosiella newyorkensis, gen. nov., sp. nov.</title>
        <authorList>
            <person name="Cox L.M."/>
            <person name="Sohn J."/>
            <person name="Tyrrell K.L."/>
            <person name="Citron D.M."/>
            <person name="Lawson P.A."/>
            <person name="Patel N.B."/>
            <person name="Iizumi T."/>
            <person name="Perez-Perez G.I."/>
            <person name="Goldstein E.J."/>
            <person name="Blaser M.J."/>
        </authorList>
    </citation>
    <scope>NUCLEOTIDE SEQUENCE [LARGE SCALE GENOMIC DNA]</scope>
    <source>
        <strain evidence="3 4">NYU-BL-A4</strain>
    </source>
</reference>
<keyword evidence="1" id="KW-0175">Coiled coil</keyword>
<dbReference type="OrthoDB" id="66249at2"/>
<protein>
    <submittedName>
        <fullName evidence="3">AsnC family transcriptional regulator</fullName>
    </submittedName>
</protein>
<evidence type="ECO:0000313" key="4">
    <source>
        <dbReference type="Proteomes" id="UP000186705"/>
    </source>
</evidence>
<dbReference type="SMART" id="SM00344">
    <property type="entry name" value="HTH_ASNC"/>
    <property type="match status" value="1"/>
</dbReference>
<dbReference type="InterPro" id="IPR036388">
    <property type="entry name" value="WH-like_DNA-bd_sf"/>
</dbReference>
<gene>
    <name evidence="3" type="ORF">BO225_07470</name>
</gene>
<name>A0A1U7NLU6_9FIRM</name>
<dbReference type="InterPro" id="IPR019887">
    <property type="entry name" value="Tscrpt_reg_AsnC/Lrp_C"/>
</dbReference>
<dbReference type="InterPro" id="IPR019888">
    <property type="entry name" value="Tscrpt_reg_AsnC-like"/>
</dbReference>
<dbReference type="GO" id="GO:0005829">
    <property type="term" value="C:cytosol"/>
    <property type="evidence" value="ECO:0007669"/>
    <property type="project" value="TreeGrafter"/>
</dbReference>
<dbReference type="Gene3D" id="1.10.10.10">
    <property type="entry name" value="Winged helix-like DNA-binding domain superfamily/Winged helix DNA-binding domain"/>
    <property type="match status" value="1"/>
</dbReference>
<organism evidence="3 4">
    <name type="scientific">Dubosiella newyorkensis</name>
    <dbReference type="NCBI Taxonomy" id="1862672"/>
    <lineage>
        <taxon>Bacteria</taxon>
        <taxon>Bacillati</taxon>
        <taxon>Bacillota</taxon>
        <taxon>Erysipelotrichia</taxon>
        <taxon>Erysipelotrichales</taxon>
        <taxon>Erysipelotrichaceae</taxon>
        <taxon>Dubosiella</taxon>
    </lineage>
</organism>
<evidence type="ECO:0000259" key="2">
    <source>
        <dbReference type="Pfam" id="PF01037"/>
    </source>
</evidence>
<dbReference type="SUPFAM" id="SSF46785">
    <property type="entry name" value="Winged helix' DNA-binding domain"/>
    <property type="match status" value="1"/>
</dbReference>
<dbReference type="RefSeq" id="WP_076341642.1">
    <property type="nucleotide sequence ID" value="NZ_CAJTMI010000003.1"/>
</dbReference>
<dbReference type="GO" id="GO:0043565">
    <property type="term" value="F:sequence-specific DNA binding"/>
    <property type="evidence" value="ECO:0007669"/>
    <property type="project" value="TreeGrafter"/>
</dbReference>
<dbReference type="EMBL" id="MPKA01000077">
    <property type="protein sequence ID" value="OLU45983.1"/>
    <property type="molecule type" value="Genomic_DNA"/>
</dbReference>
<keyword evidence="4" id="KW-1185">Reference proteome</keyword>
<dbReference type="STRING" id="1862672.BO225_07470"/>
<dbReference type="GO" id="GO:0043200">
    <property type="term" value="P:response to amino acid"/>
    <property type="evidence" value="ECO:0007669"/>
    <property type="project" value="TreeGrafter"/>
</dbReference>
<sequence length="164" mass="18812">MNTNILLELLENNARLTTQDLADILHEDEALIKSEIQQLEKEKIICGYHTVINYNKALKNEKVMAFIEVDCTPQRHKGYDKTAMKIANYPEIDTMYLLSGDCDFLCLVQGKTMFEVARFVSDKIACVEDVRATKTLFVLKQYKQNGIVMKDEEDVESTRLVVTP</sequence>
<dbReference type="InterPro" id="IPR011008">
    <property type="entry name" value="Dimeric_a/b-barrel"/>
</dbReference>
<dbReference type="PANTHER" id="PTHR30154">
    <property type="entry name" value="LEUCINE-RESPONSIVE REGULATORY PROTEIN"/>
    <property type="match status" value="1"/>
</dbReference>
<dbReference type="AlphaFoldDB" id="A0A1U7NLU6"/>
<accession>A0A1U7NLU6</accession>